<gene>
    <name evidence="1" type="ORF">FIESC28_11638</name>
</gene>
<accession>A0A366QJS1</accession>
<evidence type="ECO:0000313" key="2">
    <source>
        <dbReference type="Proteomes" id="UP000253153"/>
    </source>
</evidence>
<organism evidence="1 2">
    <name type="scientific">Fusarium coffeatum</name>
    <dbReference type="NCBI Taxonomy" id="231269"/>
    <lineage>
        <taxon>Eukaryota</taxon>
        <taxon>Fungi</taxon>
        <taxon>Dikarya</taxon>
        <taxon>Ascomycota</taxon>
        <taxon>Pezizomycotina</taxon>
        <taxon>Sordariomycetes</taxon>
        <taxon>Hypocreomycetidae</taxon>
        <taxon>Hypocreales</taxon>
        <taxon>Nectriaceae</taxon>
        <taxon>Fusarium</taxon>
        <taxon>Fusarium incarnatum-equiseti species complex</taxon>
    </lineage>
</organism>
<dbReference type="AlphaFoldDB" id="A0A366QJS1"/>
<name>A0A366QJS1_9HYPO</name>
<proteinExistence type="predicted"/>
<dbReference type="GeneID" id="42001054"/>
<dbReference type="EMBL" id="QKXC01000439">
    <property type="protein sequence ID" value="RBR04100.1"/>
    <property type="molecule type" value="Genomic_DNA"/>
</dbReference>
<reference evidence="1 2" key="1">
    <citation type="submission" date="2018-06" db="EMBL/GenBank/DDBJ databases">
        <title>Fusarium incarnatum-equiseti species complex species 28.</title>
        <authorList>
            <person name="Gardiner D.M."/>
        </authorList>
    </citation>
    <scope>NUCLEOTIDE SEQUENCE [LARGE SCALE GENOMIC DNA]</scope>
    <source>
        <strain evidence="1 2">FIESC_28</strain>
    </source>
</reference>
<dbReference type="RefSeq" id="XP_031010191.1">
    <property type="nucleotide sequence ID" value="XM_031165758.1"/>
</dbReference>
<dbReference type="Proteomes" id="UP000253153">
    <property type="component" value="Unassembled WGS sequence"/>
</dbReference>
<keyword evidence="2" id="KW-1185">Reference proteome</keyword>
<comment type="caution">
    <text evidence="1">The sequence shown here is derived from an EMBL/GenBank/DDBJ whole genome shotgun (WGS) entry which is preliminary data.</text>
</comment>
<dbReference type="OrthoDB" id="3473305at2759"/>
<sequence length="295" mass="33701">MDNKIPTPATATSLFHLPLEMRLAVWQAIAPSGHDAMIDCGPLYHANGHCKVLTILHHPDVLAARETCHEAYIAWTRATIATLLMPLHHWSLKSLSRLSFGVDSIATLWPNIRKLDELYEVLLRRYQRGYKPVKSLYIGISTVVCNPKASPIANSQLGECGYRLFELEDAFLPSFLENCHTPEKKHHSDACYIASLQEYWDNHEQPQELQKAWARLTASHDGKVNPELKPVVIGIQLARSVWLQTPEDFYSHVQEAKIAYSRESTGPPLRFYPRPPLYLRTNALRQWQCQKCRPT</sequence>
<protein>
    <submittedName>
        <fullName evidence="1">Uncharacterized protein</fullName>
    </submittedName>
</protein>
<evidence type="ECO:0000313" key="1">
    <source>
        <dbReference type="EMBL" id="RBR04100.1"/>
    </source>
</evidence>